<comment type="similarity">
    <text evidence="1 7">Belongs to the glycosyl hydrolase 5 (cellulase A) family.</text>
</comment>
<evidence type="ECO:0000256" key="2">
    <source>
        <dbReference type="ARBA" id="ARBA00022801"/>
    </source>
</evidence>
<reference evidence="10 11" key="1">
    <citation type="submission" date="2020-08" db="EMBL/GenBank/DDBJ databases">
        <title>Functional genomics of gut bacteria from endangered species of beetles.</title>
        <authorList>
            <person name="Carlos-Shanley C."/>
        </authorList>
    </citation>
    <scope>NUCLEOTIDE SEQUENCE [LARGE SCALE GENOMIC DNA]</scope>
    <source>
        <strain evidence="10 11">S00070</strain>
    </source>
</reference>
<dbReference type="InterPro" id="IPR050386">
    <property type="entry name" value="Glycosyl_hydrolase_5"/>
</dbReference>
<dbReference type="GO" id="GO:0005576">
    <property type="term" value="C:extracellular region"/>
    <property type="evidence" value="ECO:0007669"/>
    <property type="project" value="TreeGrafter"/>
</dbReference>
<dbReference type="AlphaFoldDB" id="A0A841EDZ8"/>
<dbReference type="EMBL" id="JACHKT010000001">
    <property type="protein sequence ID" value="MBB6001365.1"/>
    <property type="molecule type" value="Genomic_DNA"/>
</dbReference>
<organism evidence="10 11">
    <name type="scientific">Arcicella rosea</name>
    <dbReference type="NCBI Taxonomy" id="502909"/>
    <lineage>
        <taxon>Bacteria</taxon>
        <taxon>Pseudomonadati</taxon>
        <taxon>Bacteroidota</taxon>
        <taxon>Cytophagia</taxon>
        <taxon>Cytophagales</taxon>
        <taxon>Flectobacillaceae</taxon>
        <taxon>Arcicella</taxon>
    </lineage>
</organism>
<keyword evidence="11" id="KW-1185">Reference proteome</keyword>
<evidence type="ECO:0000256" key="5">
    <source>
        <dbReference type="ARBA" id="ARBA00023295"/>
    </source>
</evidence>
<evidence type="ECO:0000256" key="6">
    <source>
        <dbReference type="ARBA" id="ARBA00023326"/>
    </source>
</evidence>
<name>A0A841EDZ8_9BACT</name>
<gene>
    <name evidence="10" type="ORF">HNP25_000004</name>
</gene>
<dbReference type="SUPFAM" id="SSF51445">
    <property type="entry name" value="(Trans)glycosidases"/>
    <property type="match status" value="1"/>
</dbReference>
<dbReference type="PANTHER" id="PTHR31297:SF41">
    <property type="entry name" value="ENDOGLUCANASE, PUTATIVE (AFU_ORTHOLOGUE AFUA_5G01830)-RELATED"/>
    <property type="match status" value="1"/>
</dbReference>
<accession>A0A841EDZ8</accession>
<evidence type="ECO:0000259" key="8">
    <source>
        <dbReference type="Pfam" id="PF00150"/>
    </source>
</evidence>
<dbReference type="Proteomes" id="UP000524404">
    <property type="component" value="Unassembled WGS sequence"/>
</dbReference>
<dbReference type="InterPro" id="IPR018087">
    <property type="entry name" value="Glyco_hydro_5_CS"/>
</dbReference>
<comment type="caution">
    <text evidence="10">The sequence shown here is derived from an EMBL/GenBank/DDBJ whole genome shotgun (WGS) entry which is preliminary data.</text>
</comment>
<dbReference type="PROSITE" id="PS00659">
    <property type="entry name" value="GLYCOSYL_HYDROL_F5"/>
    <property type="match status" value="1"/>
</dbReference>
<dbReference type="Gene3D" id="3.20.20.80">
    <property type="entry name" value="Glycosidases"/>
    <property type="match status" value="1"/>
</dbReference>
<dbReference type="GO" id="GO:0030245">
    <property type="term" value="P:cellulose catabolic process"/>
    <property type="evidence" value="ECO:0007669"/>
    <property type="project" value="UniProtKB-KW"/>
</dbReference>
<dbReference type="GO" id="GO:0008422">
    <property type="term" value="F:beta-glucosidase activity"/>
    <property type="evidence" value="ECO:0007669"/>
    <property type="project" value="TreeGrafter"/>
</dbReference>
<feature type="domain" description="Glycoside hydrolase family 5" evidence="8">
    <location>
        <begin position="64"/>
        <end position="349"/>
    </location>
</feature>
<dbReference type="InterPro" id="IPR001547">
    <property type="entry name" value="Glyco_hydro_5"/>
</dbReference>
<evidence type="ECO:0000256" key="7">
    <source>
        <dbReference type="RuleBase" id="RU361153"/>
    </source>
</evidence>
<dbReference type="GO" id="GO:0009986">
    <property type="term" value="C:cell surface"/>
    <property type="evidence" value="ECO:0007669"/>
    <property type="project" value="TreeGrafter"/>
</dbReference>
<protein>
    <submittedName>
        <fullName evidence="10">Endoglucanase</fullName>
        <ecNumber evidence="10">3.2.1.4</ecNumber>
    </submittedName>
</protein>
<keyword evidence="5 7" id="KW-0326">Glycosidase</keyword>
<dbReference type="Pfam" id="PF00150">
    <property type="entry name" value="Cellulase"/>
    <property type="match status" value="1"/>
</dbReference>
<dbReference type="NCBIfam" id="TIGR04183">
    <property type="entry name" value="Por_Secre_tail"/>
    <property type="match status" value="1"/>
</dbReference>
<dbReference type="EC" id="3.2.1.4" evidence="10"/>
<evidence type="ECO:0000313" key="10">
    <source>
        <dbReference type="EMBL" id="MBB6001365.1"/>
    </source>
</evidence>
<evidence type="ECO:0000259" key="9">
    <source>
        <dbReference type="Pfam" id="PF18962"/>
    </source>
</evidence>
<keyword evidence="2 7" id="KW-0378">Hydrolase</keyword>
<keyword evidence="6" id="KW-0624">Polysaccharide degradation</keyword>
<evidence type="ECO:0000313" key="11">
    <source>
        <dbReference type="Proteomes" id="UP000524404"/>
    </source>
</evidence>
<evidence type="ECO:0000256" key="4">
    <source>
        <dbReference type="ARBA" id="ARBA00023277"/>
    </source>
</evidence>
<feature type="domain" description="Secretion system C-terminal sorting" evidence="9">
    <location>
        <begin position="390"/>
        <end position="459"/>
    </location>
</feature>
<evidence type="ECO:0000256" key="3">
    <source>
        <dbReference type="ARBA" id="ARBA00023001"/>
    </source>
</evidence>
<dbReference type="Pfam" id="PF18962">
    <property type="entry name" value="Por_Secre_tail"/>
    <property type="match status" value="1"/>
</dbReference>
<dbReference type="RefSeq" id="WP_184128206.1">
    <property type="nucleotide sequence ID" value="NZ_JACHKT010000001.1"/>
</dbReference>
<sequence length="461" mass="51867">MKNIIIALLFLCFGLNHKLFSQNLASKRASAMGLGMNLSYLDNYWGGSRANHFGDFVNISGLMKRKAMLVNMAKAGFKTVRLPVCFSAFASIQAPYQWDFPLGLVAVDSMLKWSLNNNLKVIVDFHHPEFDGSVQGANTLERKLALWKSIAERYKNTDPEKVFFELQNEPHDVTAAEWRLQANQLINAVRAIAPNHTFIVGFHDWNGRDAMIQSEPFADNNIIYTFHYYEPFIFTHQGATWSSPEIKELRNIPFPYSINPNITLPASAKGTWVEGSIKNYPKEGTDEAIYTALSKAKDWSIQKNVPVFLGEFGSYSEFSDVDSRCRHATAVYKALGLLEIPSAWWEWDAGFSMFQKGTTEISACMKLALESYTLKALGLNEVSELSNIEVFPNPSQDIFTVKNTMSAITSSELIDLQGNIIAKIEVINNSITLSSQASGIYILKFFDAKNRILGYKKIIKL</sequence>
<dbReference type="InterPro" id="IPR026444">
    <property type="entry name" value="Secre_tail"/>
</dbReference>
<dbReference type="PANTHER" id="PTHR31297">
    <property type="entry name" value="GLUCAN ENDO-1,6-BETA-GLUCOSIDASE B"/>
    <property type="match status" value="1"/>
</dbReference>
<evidence type="ECO:0000256" key="1">
    <source>
        <dbReference type="ARBA" id="ARBA00005641"/>
    </source>
</evidence>
<keyword evidence="4" id="KW-0119">Carbohydrate metabolism</keyword>
<dbReference type="GO" id="GO:0008810">
    <property type="term" value="F:cellulase activity"/>
    <property type="evidence" value="ECO:0007669"/>
    <property type="project" value="UniProtKB-EC"/>
</dbReference>
<keyword evidence="3" id="KW-0136">Cellulose degradation</keyword>
<proteinExistence type="inferred from homology"/>
<dbReference type="InterPro" id="IPR017853">
    <property type="entry name" value="GH"/>
</dbReference>